<dbReference type="Pfam" id="PF05419">
    <property type="entry name" value="GUN4"/>
    <property type="match status" value="1"/>
</dbReference>
<dbReference type="InterPro" id="IPR037215">
    <property type="entry name" value="GUN4-like_sf"/>
</dbReference>
<dbReference type="InterPro" id="IPR027417">
    <property type="entry name" value="P-loop_NTPase"/>
</dbReference>
<evidence type="ECO:0000313" key="2">
    <source>
        <dbReference type="EMBL" id="HFN00513.1"/>
    </source>
</evidence>
<dbReference type="InterPro" id="IPR007111">
    <property type="entry name" value="NACHT_NTPase"/>
</dbReference>
<sequence length="747" mass="85366">MTQPPDPAKPSVADQLAELAVKIIKPGGVTGGSLGAIWFLFVQSDIPKAIASAVIGVGLSYGAKLLQPIHRGNEQRLEKLGEAANRGIERLGEAAIAKVTSVEERYLECQAADCETSKTEGIGKMSGIFTPMLQQVFVPLELDSTMLAPGYQAVEGYDTEQGKRSSTIDIWKLLARAKRDPVYSQIAILAWGGYGKTTLLRHVAYTLGKNQQPQSVPRYIPVLLLLRKYRELLSQDNPVDLPTLITTHHIPGLPGAEGLQMPTDWARHQLKQGRMVVMLDGFDEVPKAKRTLVARWLNTQMRTYKNTVFILTARPKAYTEQEGGDRLDFNTLLWVRNFDPRQRRDFVQQWYWCQEYYHHGKTDTPAIRKEAKDSATDLLSQIEARQELADLAKNPLLLNMIATFHRRYPSVQLPRRRVELYQEMCLLLLRDRPGARGLETSIVDCEAQTVLQMLALMMMQRKEERVEREVLLERLTQYLAALEETIAPAEFLKEIELISELLVQREPEEFEFAHLSFQEYLAAREIARLEQESLLYEYLREDWWKPVILFYVAQIRKPSQFIRMVIERGATDLAYACWQETTKQIDPALAAELASLKQTVQTSRYQQLEDYLKQGQWKEADEETYRLMITTVGKEEGQWFEPEDLINFPCEELLTIDGLWVRYSNEKFGFSIQKEIYLKCGGKLDGEHHKEAWDKFCYEVGWKMTSGRYSDVIYNTSSPVGHLPARGWVRAVGGGVLVGCLLSHPDL</sequence>
<dbReference type="InterPro" id="IPR008629">
    <property type="entry name" value="GUN4-like"/>
</dbReference>
<dbReference type="CDD" id="cd16383">
    <property type="entry name" value="GUN4"/>
    <property type="match status" value="1"/>
</dbReference>
<comment type="caution">
    <text evidence="2">The sequence shown here is derived from an EMBL/GenBank/DDBJ whole genome shotgun (WGS) entry which is preliminary data.</text>
</comment>
<accession>A0A7C3PGB6</accession>
<name>A0A7C3PGB6_9CYAN</name>
<dbReference type="AlphaFoldDB" id="A0A7C3PGB6"/>
<dbReference type="SUPFAM" id="SSF140869">
    <property type="entry name" value="GUN4-like"/>
    <property type="match status" value="1"/>
</dbReference>
<dbReference type="SUPFAM" id="SSF52540">
    <property type="entry name" value="P-loop containing nucleoside triphosphate hydrolases"/>
    <property type="match status" value="1"/>
</dbReference>
<dbReference type="Gene3D" id="1.25.40.620">
    <property type="match status" value="1"/>
</dbReference>
<proteinExistence type="predicted"/>
<dbReference type="Gene3D" id="1.10.10.1770">
    <property type="entry name" value="Gun4-like"/>
    <property type="match status" value="1"/>
</dbReference>
<dbReference type="PANTHER" id="PTHR34800">
    <property type="entry name" value="TETRAPYRROLE-BINDING PROTEIN, CHLOROPLASTIC"/>
    <property type="match status" value="1"/>
</dbReference>
<organism evidence="2">
    <name type="scientific">Oscillatoriales cyanobacterium SpSt-418</name>
    <dbReference type="NCBI Taxonomy" id="2282169"/>
    <lineage>
        <taxon>Bacteria</taxon>
        <taxon>Bacillati</taxon>
        <taxon>Cyanobacteriota</taxon>
        <taxon>Cyanophyceae</taxon>
        <taxon>Oscillatoriophycideae</taxon>
        <taxon>Oscillatoriales</taxon>
    </lineage>
</organism>
<dbReference type="EMBL" id="DSRU01000325">
    <property type="protein sequence ID" value="HFN00513.1"/>
    <property type="molecule type" value="Genomic_DNA"/>
</dbReference>
<dbReference type="Pfam" id="PF05729">
    <property type="entry name" value="NACHT"/>
    <property type="match status" value="1"/>
</dbReference>
<feature type="domain" description="NACHT" evidence="1">
    <location>
        <begin position="184"/>
        <end position="317"/>
    </location>
</feature>
<dbReference type="Gene3D" id="3.40.50.300">
    <property type="entry name" value="P-loop containing nucleotide triphosphate hydrolases"/>
    <property type="match status" value="1"/>
</dbReference>
<gene>
    <name evidence="2" type="ORF">ENR64_22750</name>
</gene>
<evidence type="ECO:0000259" key="1">
    <source>
        <dbReference type="PROSITE" id="PS50837"/>
    </source>
</evidence>
<dbReference type="PANTHER" id="PTHR34800:SF1">
    <property type="entry name" value="TETRAPYRROLE-BINDING PROTEIN, CHLOROPLASTIC"/>
    <property type="match status" value="1"/>
</dbReference>
<protein>
    <submittedName>
        <fullName evidence="2">NACHT domain-containing protein</fullName>
    </submittedName>
</protein>
<dbReference type="GO" id="GO:0046906">
    <property type="term" value="F:tetrapyrrole binding"/>
    <property type="evidence" value="ECO:0007669"/>
    <property type="project" value="TreeGrafter"/>
</dbReference>
<reference evidence="2" key="1">
    <citation type="journal article" date="2020" name="mSystems">
        <title>Genome- and Community-Level Interaction Insights into Carbon Utilization and Element Cycling Functions of Hydrothermarchaeota in Hydrothermal Sediment.</title>
        <authorList>
            <person name="Zhou Z."/>
            <person name="Liu Y."/>
            <person name="Xu W."/>
            <person name="Pan J."/>
            <person name="Luo Z.H."/>
            <person name="Li M."/>
        </authorList>
    </citation>
    <scope>NUCLEOTIDE SEQUENCE [LARGE SCALE GENOMIC DNA]</scope>
    <source>
        <strain evidence="2">SpSt-418</strain>
    </source>
</reference>
<dbReference type="PROSITE" id="PS50837">
    <property type="entry name" value="NACHT"/>
    <property type="match status" value="1"/>
</dbReference>